<evidence type="ECO:0000256" key="3">
    <source>
        <dbReference type="ARBA" id="ARBA00023004"/>
    </source>
</evidence>
<sequence length="121" mass="12720">MPSPFAPACALIVALLPSLQPARAEAPDRQRVDRGRVLLSQYQCGACHAIPGVASAGGGVAQPLAAWSRRSYIAGRVPNRPELLARWIAEPRALVPGTAMPDMGVGDADARAMAAYLFSLE</sequence>
<evidence type="ECO:0000256" key="4">
    <source>
        <dbReference type="PROSITE-ProRule" id="PRU00433"/>
    </source>
</evidence>
<evidence type="ECO:0000256" key="2">
    <source>
        <dbReference type="ARBA" id="ARBA00022723"/>
    </source>
</evidence>
<dbReference type="PROSITE" id="PS51007">
    <property type="entry name" value="CYTC"/>
    <property type="match status" value="1"/>
</dbReference>
<keyword evidence="5" id="KW-0732">Signal</keyword>
<evidence type="ECO:0000313" key="8">
    <source>
        <dbReference type="Proteomes" id="UP000806285"/>
    </source>
</evidence>
<proteinExistence type="predicted"/>
<keyword evidence="1 4" id="KW-0349">Heme</keyword>
<comment type="caution">
    <text evidence="7">The sequence shown here is derived from an EMBL/GenBank/DDBJ whole genome shotgun (WGS) entry which is preliminary data.</text>
</comment>
<keyword evidence="8" id="KW-1185">Reference proteome</keyword>
<name>A0ABR9S3V6_9BURK</name>
<feature type="signal peptide" evidence="5">
    <location>
        <begin position="1"/>
        <end position="24"/>
    </location>
</feature>
<gene>
    <name evidence="7" type="ORF">IM787_11340</name>
</gene>
<evidence type="ECO:0000256" key="1">
    <source>
        <dbReference type="ARBA" id="ARBA00022617"/>
    </source>
</evidence>
<organism evidence="7 8">
    <name type="scientific">Ramlibacter pallidus</name>
    <dbReference type="NCBI Taxonomy" id="2780087"/>
    <lineage>
        <taxon>Bacteria</taxon>
        <taxon>Pseudomonadati</taxon>
        <taxon>Pseudomonadota</taxon>
        <taxon>Betaproteobacteria</taxon>
        <taxon>Burkholderiales</taxon>
        <taxon>Comamonadaceae</taxon>
        <taxon>Ramlibacter</taxon>
    </lineage>
</organism>
<dbReference type="Gene3D" id="1.10.760.10">
    <property type="entry name" value="Cytochrome c-like domain"/>
    <property type="match status" value="1"/>
</dbReference>
<evidence type="ECO:0000259" key="6">
    <source>
        <dbReference type="PROSITE" id="PS51007"/>
    </source>
</evidence>
<keyword evidence="2 4" id="KW-0479">Metal-binding</keyword>
<protein>
    <submittedName>
        <fullName evidence="7">C-type cytochrome</fullName>
    </submittedName>
</protein>
<evidence type="ECO:0000256" key="5">
    <source>
        <dbReference type="SAM" id="SignalP"/>
    </source>
</evidence>
<dbReference type="InterPro" id="IPR036909">
    <property type="entry name" value="Cyt_c-like_dom_sf"/>
</dbReference>
<evidence type="ECO:0000313" key="7">
    <source>
        <dbReference type="EMBL" id="MBE7368161.1"/>
    </source>
</evidence>
<dbReference type="RefSeq" id="WP_193676770.1">
    <property type="nucleotide sequence ID" value="NZ_JADDIV010000003.1"/>
</dbReference>
<dbReference type="Proteomes" id="UP000806285">
    <property type="component" value="Unassembled WGS sequence"/>
</dbReference>
<accession>A0ABR9S3V6</accession>
<reference evidence="7 8" key="1">
    <citation type="submission" date="2020-10" db="EMBL/GenBank/DDBJ databases">
        <title>Ramlibacter sp. HM2 16S ribosomal RNA gene Genome sequencing and assembly.</title>
        <authorList>
            <person name="Kang M."/>
        </authorList>
    </citation>
    <scope>NUCLEOTIDE SEQUENCE [LARGE SCALE GENOMIC DNA]</scope>
    <source>
        <strain evidence="7 8">HM2</strain>
    </source>
</reference>
<keyword evidence="3 4" id="KW-0408">Iron</keyword>
<feature type="chain" id="PRO_5045125835" evidence="5">
    <location>
        <begin position="25"/>
        <end position="121"/>
    </location>
</feature>
<dbReference type="SUPFAM" id="SSF46626">
    <property type="entry name" value="Cytochrome c"/>
    <property type="match status" value="1"/>
</dbReference>
<dbReference type="EMBL" id="JADDIV010000003">
    <property type="protein sequence ID" value="MBE7368161.1"/>
    <property type="molecule type" value="Genomic_DNA"/>
</dbReference>
<dbReference type="Pfam" id="PF00034">
    <property type="entry name" value="Cytochrom_C"/>
    <property type="match status" value="1"/>
</dbReference>
<feature type="domain" description="Cytochrome c" evidence="6">
    <location>
        <begin position="30"/>
        <end position="121"/>
    </location>
</feature>
<dbReference type="InterPro" id="IPR009056">
    <property type="entry name" value="Cyt_c-like_dom"/>
</dbReference>